<evidence type="ECO:0000256" key="4">
    <source>
        <dbReference type="ARBA" id="ARBA00022692"/>
    </source>
</evidence>
<name>A0ABT4VII3_9HYPH</name>
<dbReference type="SUPFAM" id="SSF53850">
    <property type="entry name" value="Periplasmic binding protein-like II"/>
    <property type="match status" value="1"/>
</dbReference>
<dbReference type="Pfam" id="PF00497">
    <property type="entry name" value="SBP_bac_3"/>
    <property type="match status" value="1"/>
</dbReference>
<gene>
    <name evidence="10" type="ORF">OOZ53_04000</name>
</gene>
<dbReference type="InterPro" id="IPR001991">
    <property type="entry name" value="Na-dicarboxylate_symporter"/>
</dbReference>
<feature type="transmembrane region" description="Helical" evidence="8">
    <location>
        <begin position="403"/>
        <end position="424"/>
    </location>
</feature>
<evidence type="ECO:0000256" key="2">
    <source>
        <dbReference type="ARBA" id="ARBA00004418"/>
    </source>
</evidence>
<evidence type="ECO:0000313" key="10">
    <source>
        <dbReference type="EMBL" id="MDA4844496.1"/>
    </source>
</evidence>
<keyword evidence="11" id="KW-1185">Reference proteome</keyword>
<dbReference type="CDD" id="cd13530">
    <property type="entry name" value="PBP2_peptides_like"/>
    <property type="match status" value="1"/>
</dbReference>
<feature type="transmembrane region" description="Helical" evidence="8">
    <location>
        <begin position="301"/>
        <end position="319"/>
    </location>
</feature>
<feature type="transmembrane region" description="Helical" evidence="8">
    <location>
        <begin position="175"/>
        <end position="196"/>
    </location>
</feature>
<keyword evidence="6 8" id="KW-1133">Transmembrane helix</keyword>
<comment type="subcellular location">
    <subcellularLocation>
        <location evidence="1">Membrane</location>
        <topology evidence="1">Multi-pass membrane protein</topology>
    </subcellularLocation>
    <subcellularLocation>
        <location evidence="2">Periplasm</location>
    </subcellularLocation>
</comment>
<dbReference type="EMBL" id="JAPJZH010000002">
    <property type="protein sequence ID" value="MDA4844496.1"/>
    <property type="molecule type" value="Genomic_DNA"/>
</dbReference>
<dbReference type="InterPro" id="IPR036458">
    <property type="entry name" value="Na:dicarbo_symporter_sf"/>
</dbReference>
<keyword evidence="5" id="KW-0732">Signal</keyword>
<keyword evidence="3" id="KW-0813">Transport</keyword>
<dbReference type="PANTHER" id="PTHR35936:SF19">
    <property type="entry name" value="AMINO-ACID-BINDING PROTEIN YXEM-RELATED"/>
    <property type="match status" value="1"/>
</dbReference>
<feature type="transmembrane region" description="Helical" evidence="8">
    <location>
        <begin position="74"/>
        <end position="98"/>
    </location>
</feature>
<evidence type="ECO:0000256" key="3">
    <source>
        <dbReference type="ARBA" id="ARBA00022448"/>
    </source>
</evidence>
<evidence type="ECO:0000256" key="6">
    <source>
        <dbReference type="ARBA" id="ARBA00022989"/>
    </source>
</evidence>
<evidence type="ECO:0000259" key="9">
    <source>
        <dbReference type="SMART" id="SM00062"/>
    </source>
</evidence>
<evidence type="ECO:0000256" key="5">
    <source>
        <dbReference type="ARBA" id="ARBA00022729"/>
    </source>
</evidence>
<reference evidence="10" key="1">
    <citation type="submission" date="2022-11" db="EMBL/GenBank/DDBJ databases">
        <title>Hoeflea poritis sp. nov., isolated from scleractinian coral Porites lutea.</title>
        <authorList>
            <person name="Zhang G."/>
            <person name="Wei Q."/>
            <person name="Cai L."/>
        </authorList>
    </citation>
    <scope>NUCLEOTIDE SEQUENCE</scope>
    <source>
        <strain evidence="10">E7-10</strain>
    </source>
</reference>
<dbReference type="Pfam" id="PF00375">
    <property type="entry name" value="SDF"/>
    <property type="match status" value="1"/>
</dbReference>
<dbReference type="Proteomes" id="UP001148313">
    <property type="component" value="Unassembled WGS sequence"/>
</dbReference>
<feature type="transmembrane region" description="Helical" evidence="8">
    <location>
        <begin position="37"/>
        <end position="62"/>
    </location>
</feature>
<dbReference type="InterPro" id="IPR001638">
    <property type="entry name" value="Solute-binding_3/MltF_N"/>
</dbReference>
<feature type="transmembrane region" description="Helical" evidence="8">
    <location>
        <begin position="374"/>
        <end position="396"/>
    </location>
</feature>
<sequence length="720" mass="79573">MQSKRLPLYVLFGGAAGILIGLFSPLLAAIVAPVGDIYVRLMEVVVLPYLISSLILGLGQLAPETARKLFRKSWAIYLALWAMTFTVLLFASLTVPLVRQAAVVDFSGALSALTSQGASLIDLLVPDNLFQALSNNYIPSIVLMGLIFGIAVQRSNKPTELLDMLSVVRQACIRIWEWVVLLAPIGVCALFASSISSMDPEGYAAMSIYIVVVMLSALLLSLWILPMMLTAFLPMKYWELMSELKEAFLIAVVTSLSVASLPMIQRATQNMAEKYCEAEKETEQREIIQTTLSVSYPLAQIGNFFILAFLLYASFYFFIPLTGWQLIELPVVTLLSGFGSPTSSIGAVAFMANWLNMPSETTNLYVETMAITRYAQVLASVAGFAFVTILVTFAFYGRLRFDIRRFVVTIAVAAICMTAILSLGRLGGTHIQLHSETNYLEMGLPAEVQALSDENLVSRLSKGDAQETGSAPEAAKRGEAVNVLGRIQSNGVLRVGINPNVMPFTYENNKGRLVGYDVELMYRFAQSMSVEIVFVPYDWQSLIKNLTEYEFDIAIGGIYITKDRLEAVTVSDPYYENPLALIVRTDQINDFASRGKINAIENLTIAVFDDPVLIPAARRSFPSANIRVLPNYDNLENEEGVDAAIWTLEQARAWAISHGGYSTAVPRDIATRFLFAYLMPPDAPGLSDYLNYWMRLQKDNGVLADMTKRWIDPAATDSER</sequence>
<feature type="transmembrane region" description="Helical" evidence="8">
    <location>
        <begin position="137"/>
        <end position="154"/>
    </location>
</feature>
<keyword evidence="7 8" id="KW-0472">Membrane</keyword>
<organism evidence="10 11">
    <name type="scientific">Hoeflea poritis</name>
    <dbReference type="NCBI Taxonomy" id="2993659"/>
    <lineage>
        <taxon>Bacteria</taxon>
        <taxon>Pseudomonadati</taxon>
        <taxon>Pseudomonadota</taxon>
        <taxon>Alphaproteobacteria</taxon>
        <taxon>Hyphomicrobiales</taxon>
        <taxon>Rhizobiaceae</taxon>
        <taxon>Hoeflea</taxon>
    </lineage>
</organism>
<proteinExistence type="predicted"/>
<dbReference type="PANTHER" id="PTHR35936">
    <property type="entry name" value="MEMBRANE-BOUND LYTIC MUREIN TRANSGLYCOSYLASE F"/>
    <property type="match status" value="1"/>
</dbReference>
<dbReference type="SMART" id="SM00062">
    <property type="entry name" value="PBPb"/>
    <property type="match status" value="1"/>
</dbReference>
<dbReference type="PRINTS" id="PR00173">
    <property type="entry name" value="EDTRNSPORT"/>
</dbReference>
<dbReference type="Gene3D" id="1.10.3860.10">
    <property type="entry name" value="Sodium:dicarboxylate symporter"/>
    <property type="match status" value="1"/>
</dbReference>
<dbReference type="RefSeq" id="WP_271088026.1">
    <property type="nucleotide sequence ID" value="NZ_JAPJZH010000002.1"/>
</dbReference>
<feature type="transmembrane region" description="Helical" evidence="8">
    <location>
        <begin position="247"/>
        <end position="264"/>
    </location>
</feature>
<evidence type="ECO:0000256" key="8">
    <source>
        <dbReference type="SAM" id="Phobius"/>
    </source>
</evidence>
<comment type="caution">
    <text evidence="10">The sequence shown here is derived from an EMBL/GenBank/DDBJ whole genome shotgun (WGS) entry which is preliminary data.</text>
</comment>
<accession>A0ABT4VII3</accession>
<protein>
    <submittedName>
        <fullName evidence="10">Cation:dicarboxylase symporter family transporter</fullName>
    </submittedName>
</protein>
<feature type="transmembrane region" description="Helical" evidence="8">
    <location>
        <begin position="7"/>
        <end position="31"/>
    </location>
</feature>
<evidence type="ECO:0000313" key="11">
    <source>
        <dbReference type="Proteomes" id="UP001148313"/>
    </source>
</evidence>
<dbReference type="Gene3D" id="3.40.190.10">
    <property type="entry name" value="Periplasmic binding protein-like II"/>
    <property type="match status" value="2"/>
</dbReference>
<feature type="transmembrane region" description="Helical" evidence="8">
    <location>
        <begin position="208"/>
        <end position="235"/>
    </location>
</feature>
<feature type="domain" description="Solute-binding protein family 3/N-terminal" evidence="9">
    <location>
        <begin position="492"/>
        <end position="714"/>
    </location>
</feature>
<evidence type="ECO:0000256" key="1">
    <source>
        <dbReference type="ARBA" id="ARBA00004141"/>
    </source>
</evidence>
<evidence type="ECO:0000256" key="7">
    <source>
        <dbReference type="ARBA" id="ARBA00023136"/>
    </source>
</evidence>
<feature type="transmembrane region" description="Helical" evidence="8">
    <location>
        <begin position="331"/>
        <end position="354"/>
    </location>
</feature>
<keyword evidence="4 8" id="KW-0812">Transmembrane</keyword>
<dbReference type="SUPFAM" id="SSF118215">
    <property type="entry name" value="Proton glutamate symport protein"/>
    <property type="match status" value="1"/>
</dbReference>